<dbReference type="InterPro" id="IPR031322">
    <property type="entry name" value="Shikimate/glucono_kinase"/>
</dbReference>
<name>A0A0L6JT59_9FIRM</name>
<dbReference type="SUPFAM" id="SSF52540">
    <property type="entry name" value="P-loop containing nucleoside triphosphate hydrolases"/>
    <property type="match status" value="1"/>
</dbReference>
<keyword evidence="5 7" id="KW-0067">ATP-binding</keyword>
<reference evidence="9" key="1">
    <citation type="submission" date="2015-07" db="EMBL/GenBank/DDBJ databases">
        <title>Near-Complete Genome Sequence of the Cellulolytic Bacterium Bacteroides (Pseudobacteroides) cellulosolvens ATCC 35603.</title>
        <authorList>
            <person name="Dassa B."/>
            <person name="Utturkar S.M."/>
            <person name="Klingeman D.M."/>
            <person name="Hurt R.A."/>
            <person name="Keller M."/>
            <person name="Xu J."/>
            <person name="Reddy Y.H.K."/>
            <person name="Borovok I."/>
            <person name="Grinberg I.R."/>
            <person name="Lamed R."/>
            <person name="Zhivin O."/>
            <person name="Bayer E.A."/>
            <person name="Brown S.D."/>
        </authorList>
    </citation>
    <scope>NUCLEOTIDE SEQUENCE [LARGE SCALE GENOMIC DNA]</scope>
    <source>
        <strain evidence="9">DSM 2933</strain>
    </source>
</reference>
<dbReference type="PANTHER" id="PTHR21087:SF16">
    <property type="entry name" value="SHIKIMATE KINASE 1, CHLOROPLASTIC"/>
    <property type="match status" value="1"/>
</dbReference>
<keyword evidence="4 7" id="KW-0418">Kinase</keyword>
<comment type="catalytic activity">
    <reaction evidence="7">
        <text>shikimate + ATP = 3-phosphoshikimate + ADP + H(+)</text>
        <dbReference type="Rhea" id="RHEA:13121"/>
        <dbReference type="ChEBI" id="CHEBI:15378"/>
        <dbReference type="ChEBI" id="CHEBI:30616"/>
        <dbReference type="ChEBI" id="CHEBI:36208"/>
        <dbReference type="ChEBI" id="CHEBI:145989"/>
        <dbReference type="ChEBI" id="CHEBI:456216"/>
        <dbReference type="EC" id="2.7.1.71"/>
    </reaction>
</comment>
<comment type="pathway">
    <text evidence="7">Metabolic intermediate biosynthesis; chorismate biosynthesis; chorismate from D-erythrose 4-phosphate and phosphoenolpyruvate: step 5/7.</text>
</comment>
<dbReference type="Pfam" id="PF01202">
    <property type="entry name" value="SKI"/>
    <property type="match status" value="1"/>
</dbReference>
<feature type="binding site" evidence="7">
    <location>
        <position position="80"/>
    </location>
    <ligand>
        <name>substrate</name>
    </ligand>
</feature>
<dbReference type="GO" id="GO:0009073">
    <property type="term" value="P:aromatic amino acid family biosynthetic process"/>
    <property type="evidence" value="ECO:0007669"/>
    <property type="project" value="UniProtKB-KW"/>
</dbReference>
<dbReference type="PATRIC" id="fig|398512.5.peg.4061"/>
<dbReference type="GO" id="GO:0008652">
    <property type="term" value="P:amino acid biosynthetic process"/>
    <property type="evidence" value="ECO:0007669"/>
    <property type="project" value="UniProtKB-KW"/>
</dbReference>
<keyword evidence="3 7" id="KW-0547">Nucleotide-binding</keyword>
<keyword evidence="1 7" id="KW-0028">Amino-acid biosynthesis</keyword>
<evidence type="ECO:0000256" key="3">
    <source>
        <dbReference type="ARBA" id="ARBA00022741"/>
    </source>
</evidence>
<dbReference type="EMBL" id="LGTC01000001">
    <property type="protein sequence ID" value="KNY28607.1"/>
    <property type="molecule type" value="Genomic_DNA"/>
</dbReference>
<comment type="caution">
    <text evidence="8">The sequence shown here is derived from an EMBL/GenBank/DDBJ whole genome shotgun (WGS) entry which is preliminary data.</text>
</comment>
<evidence type="ECO:0000256" key="2">
    <source>
        <dbReference type="ARBA" id="ARBA00022679"/>
    </source>
</evidence>
<comment type="function">
    <text evidence="7">Catalyzes the specific phosphorylation of the 3-hydroxyl group of shikimic acid using ATP as a cosubstrate.</text>
</comment>
<comment type="cofactor">
    <cofactor evidence="7">
        <name>Mg(2+)</name>
        <dbReference type="ChEBI" id="CHEBI:18420"/>
    </cofactor>
    <text evidence="7">Binds 1 Mg(2+) ion per subunit.</text>
</comment>
<comment type="subcellular location">
    <subcellularLocation>
        <location evidence="7">Cytoplasm</location>
    </subcellularLocation>
</comment>
<dbReference type="PRINTS" id="PR01100">
    <property type="entry name" value="SHIKIMTKNASE"/>
</dbReference>
<dbReference type="RefSeq" id="WP_036936620.1">
    <property type="nucleotide sequence ID" value="NZ_JQKC01000002.1"/>
</dbReference>
<dbReference type="GO" id="GO:0005829">
    <property type="term" value="C:cytosol"/>
    <property type="evidence" value="ECO:0007669"/>
    <property type="project" value="TreeGrafter"/>
</dbReference>
<dbReference type="InterPro" id="IPR000623">
    <property type="entry name" value="Shikimate_kinase/TSH1"/>
</dbReference>
<keyword evidence="7" id="KW-0460">Magnesium</keyword>
<evidence type="ECO:0000256" key="5">
    <source>
        <dbReference type="ARBA" id="ARBA00022840"/>
    </source>
</evidence>
<dbReference type="HAMAP" id="MF_00109">
    <property type="entry name" value="Shikimate_kinase"/>
    <property type="match status" value="1"/>
</dbReference>
<feature type="binding site" evidence="7">
    <location>
        <position position="17"/>
    </location>
    <ligand>
        <name>Mg(2+)</name>
        <dbReference type="ChEBI" id="CHEBI:18420"/>
    </ligand>
</feature>
<keyword evidence="2 7" id="KW-0808">Transferase</keyword>
<dbReference type="Gene3D" id="3.40.50.300">
    <property type="entry name" value="P-loop containing nucleotide triphosphate hydrolases"/>
    <property type="match status" value="1"/>
</dbReference>
<feature type="binding site" evidence="7">
    <location>
        <position position="118"/>
    </location>
    <ligand>
        <name>ATP</name>
        <dbReference type="ChEBI" id="CHEBI:30616"/>
    </ligand>
</feature>
<evidence type="ECO:0000256" key="1">
    <source>
        <dbReference type="ARBA" id="ARBA00022605"/>
    </source>
</evidence>
<dbReference type="UniPathway" id="UPA00053">
    <property type="reaction ID" value="UER00088"/>
</dbReference>
<evidence type="ECO:0000256" key="6">
    <source>
        <dbReference type="ARBA" id="ARBA00023141"/>
    </source>
</evidence>
<dbReference type="Proteomes" id="UP000036923">
    <property type="component" value="Unassembled WGS sequence"/>
</dbReference>
<dbReference type="STRING" id="398512.Bccel_3881"/>
<proteinExistence type="inferred from homology"/>
<dbReference type="AlphaFoldDB" id="A0A0L6JT59"/>
<comment type="subunit">
    <text evidence="7">Monomer.</text>
</comment>
<evidence type="ECO:0000256" key="7">
    <source>
        <dbReference type="HAMAP-Rule" id="MF_00109"/>
    </source>
</evidence>
<keyword evidence="7" id="KW-0479">Metal-binding</keyword>
<dbReference type="InterPro" id="IPR027417">
    <property type="entry name" value="P-loop_NTPase"/>
</dbReference>
<evidence type="ECO:0000313" key="8">
    <source>
        <dbReference type="EMBL" id="KNY28607.1"/>
    </source>
</evidence>
<feature type="binding site" evidence="7">
    <location>
        <position position="135"/>
    </location>
    <ligand>
        <name>substrate</name>
    </ligand>
</feature>
<gene>
    <name evidence="7" type="primary">aroK</name>
    <name evidence="8" type="ORF">Bccel_3881</name>
</gene>
<dbReference type="GO" id="GO:0009423">
    <property type="term" value="P:chorismate biosynthetic process"/>
    <property type="evidence" value="ECO:0007669"/>
    <property type="project" value="UniProtKB-UniRule"/>
</dbReference>
<dbReference type="EC" id="2.7.1.71" evidence="7"/>
<dbReference type="CDD" id="cd00464">
    <property type="entry name" value="SK"/>
    <property type="match status" value="1"/>
</dbReference>
<dbReference type="GO" id="GO:0004765">
    <property type="term" value="F:shikimate kinase activity"/>
    <property type="evidence" value="ECO:0007669"/>
    <property type="project" value="UniProtKB-UniRule"/>
</dbReference>
<accession>A0A0L6JT59</accession>
<feature type="binding site" evidence="7">
    <location>
        <position position="35"/>
    </location>
    <ligand>
        <name>substrate</name>
    </ligand>
</feature>
<organism evidence="8 9">
    <name type="scientific">Pseudobacteroides cellulosolvens ATCC 35603 = DSM 2933</name>
    <dbReference type="NCBI Taxonomy" id="398512"/>
    <lineage>
        <taxon>Bacteria</taxon>
        <taxon>Bacillati</taxon>
        <taxon>Bacillota</taxon>
        <taxon>Clostridia</taxon>
        <taxon>Eubacteriales</taxon>
        <taxon>Oscillospiraceae</taxon>
        <taxon>Pseudobacteroides</taxon>
    </lineage>
</organism>
<comment type="similarity">
    <text evidence="7">Belongs to the shikimate kinase family.</text>
</comment>
<keyword evidence="7" id="KW-0963">Cytoplasm</keyword>
<protein>
    <recommendedName>
        <fullName evidence="7">Shikimate kinase</fullName>
        <shortName evidence="7">SK</shortName>
        <ecNumber evidence="7">2.7.1.71</ecNumber>
    </recommendedName>
</protein>
<feature type="binding site" evidence="7">
    <location>
        <begin position="13"/>
        <end position="18"/>
    </location>
    <ligand>
        <name>ATP</name>
        <dbReference type="ChEBI" id="CHEBI:30616"/>
    </ligand>
</feature>
<evidence type="ECO:0000256" key="4">
    <source>
        <dbReference type="ARBA" id="ARBA00022777"/>
    </source>
</evidence>
<dbReference type="GO" id="GO:0000287">
    <property type="term" value="F:magnesium ion binding"/>
    <property type="evidence" value="ECO:0007669"/>
    <property type="project" value="UniProtKB-UniRule"/>
</dbReference>
<keyword evidence="6 7" id="KW-0057">Aromatic amino acid biosynthesis</keyword>
<dbReference type="GO" id="GO:0005524">
    <property type="term" value="F:ATP binding"/>
    <property type="evidence" value="ECO:0007669"/>
    <property type="project" value="UniProtKB-UniRule"/>
</dbReference>
<dbReference type="OrthoDB" id="9800332at2"/>
<sequence>MKDKNIILIGMPGAGKSTIGVLLAKTINKPFIDTDLLIQQKEKDFLQNIIRKNGIEGFLSIEESVILETDLKNHVIATGGSVIYSEKSMKHLKRNGILIYLDLPLEAIENRIKNIKTRGIAMGQNQSLQSLYTARKPLYEKYSDFTIDCDNKDMEDVILKITSLLYKK</sequence>
<dbReference type="PANTHER" id="PTHR21087">
    <property type="entry name" value="SHIKIMATE KINASE"/>
    <property type="match status" value="1"/>
</dbReference>
<keyword evidence="9" id="KW-1185">Reference proteome</keyword>
<comment type="caution">
    <text evidence="7">Lacks conserved residue(s) required for the propagation of feature annotation.</text>
</comment>
<evidence type="ECO:0000313" key="9">
    <source>
        <dbReference type="Proteomes" id="UP000036923"/>
    </source>
</evidence>
<dbReference type="eggNOG" id="COG0703">
    <property type="taxonomic scope" value="Bacteria"/>
</dbReference>